<evidence type="ECO:0000256" key="9">
    <source>
        <dbReference type="RuleBase" id="RU363032"/>
    </source>
</evidence>
<keyword evidence="4" id="KW-1003">Cell membrane</keyword>
<dbReference type="Pfam" id="PF00528">
    <property type="entry name" value="BPD_transp_1"/>
    <property type="match status" value="1"/>
</dbReference>
<feature type="transmembrane region" description="Helical" evidence="9">
    <location>
        <begin position="89"/>
        <end position="116"/>
    </location>
</feature>
<dbReference type="InterPro" id="IPR043429">
    <property type="entry name" value="ArtM/GltK/GlnP/TcyL/YhdX-like"/>
</dbReference>
<evidence type="ECO:0000313" key="11">
    <source>
        <dbReference type="EMBL" id="TMV15563.1"/>
    </source>
</evidence>
<evidence type="ECO:0000256" key="6">
    <source>
        <dbReference type="ARBA" id="ARBA00022970"/>
    </source>
</evidence>
<gene>
    <name evidence="11" type="ORF">FGK64_06315</name>
</gene>
<evidence type="ECO:0000256" key="5">
    <source>
        <dbReference type="ARBA" id="ARBA00022692"/>
    </source>
</evidence>
<dbReference type="EMBL" id="VCPC01000001">
    <property type="protein sequence ID" value="TMV15563.1"/>
    <property type="molecule type" value="Genomic_DNA"/>
</dbReference>
<evidence type="ECO:0000256" key="3">
    <source>
        <dbReference type="ARBA" id="ARBA00022448"/>
    </source>
</evidence>
<keyword evidence="12" id="KW-1185">Reference proteome</keyword>
<evidence type="ECO:0000256" key="7">
    <source>
        <dbReference type="ARBA" id="ARBA00022989"/>
    </source>
</evidence>
<proteinExistence type="inferred from homology"/>
<dbReference type="PANTHER" id="PTHR30614:SF37">
    <property type="entry name" value="AMINO-ACID ABC TRANSPORTER PERMEASE PROTEIN YHDX-RELATED"/>
    <property type="match status" value="1"/>
</dbReference>
<dbReference type="PANTHER" id="PTHR30614">
    <property type="entry name" value="MEMBRANE COMPONENT OF AMINO ACID ABC TRANSPORTER"/>
    <property type="match status" value="1"/>
</dbReference>
<feature type="transmembrane region" description="Helical" evidence="9">
    <location>
        <begin position="23"/>
        <end position="44"/>
    </location>
</feature>
<dbReference type="SUPFAM" id="SSF161098">
    <property type="entry name" value="MetI-like"/>
    <property type="match status" value="2"/>
</dbReference>
<feature type="transmembrane region" description="Helical" evidence="9">
    <location>
        <begin position="283"/>
        <end position="306"/>
    </location>
</feature>
<dbReference type="NCBIfam" id="TIGR01726">
    <property type="entry name" value="HEQRo_perm_3TM"/>
    <property type="match status" value="1"/>
</dbReference>
<comment type="subcellular location">
    <subcellularLocation>
        <location evidence="1">Cell inner membrane</location>
        <topology evidence="1">Multi-pass membrane protein</topology>
    </subcellularLocation>
    <subcellularLocation>
        <location evidence="9">Cell membrane</location>
        <topology evidence="9">Multi-pass membrane protein</topology>
    </subcellularLocation>
</comment>
<keyword evidence="8 9" id="KW-0472">Membrane</keyword>
<evidence type="ECO:0000313" key="12">
    <source>
        <dbReference type="Proteomes" id="UP001191082"/>
    </source>
</evidence>
<comment type="similarity">
    <text evidence="2">Belongs to the binding-protein-dependent transport system permease family. HisMQ subfamily.</text>
</comment>
<feature type="transmembrane region" description="Helical" evidence="9">
    <location>
        <begin position="326"/>
        <end position="351"/>
    </location>
</feature>
<dbReference type="Gene3D" id="1.10.3720.10">
    <property type="entry name" value="MetI-like"/>
    <property type="match status" value="2"/>
</dbReference>
<feature type="transmembrane region" description="Helical" evidence="9">
    <location>
        <begin position="128"/>
        <end position="152"/>
    </location>
</feature>
<feature type="domain" description="ABC transmembrane type-1" evidence="10">
    <location>
        <begin position="92"/>
        <end position="445"/>
    </location>
</feature>
<organism evidence="11 12">
    <name type="scientific">Arenibacterium halophilum</name>
    <dbReference type="NCBI Taxonomy" id="2583821"/>
    <lineage>
        <taxon>Bacteria</taxon>
        <taxon>Pseudomonadati</taxon>
        <taxon>Pseudomonadota</taxon>
        <taxon>Alphaproteobacteria</taxon>
        <taxon>Rhodobacterales</taxon>
        <taxon>Paracoccaceae</taxon>
        <taxon>Arenibacterium</taxon>
    </lineage>
</organism>
<dbReference type="Proteomes" id="UP001191082">
    <property type="component" value="Unassembled WGS sequence"/>
</dbReference>
<keyword evidence="5 9" id="KW-0812">Transmembrane</keyword>
<evidence type="ECO:0000256" key="8">
    <source>
        <dbReference type="ARBA" id="ARBA00023136"/>
    </source>
</evidence>
<feature type="transmembrane region" description="Helical" evidence="9">
    <location>
        <begin position="427"/>
        <end position="448"/>
    </location>
</feature>
<dbReference type="PROSITE" id="PS50928">
    <property type="entry name" value="ABC_TM1"/>
    <property type="match status" value="1"/>
</dbReference>
<evidence type="ECO:0000259" key="10">
    <source>
        <dbReference type="PROSITE" id="PS50928"/>
    </source>
</evidence>
<sequence length="457" mass="50119">MTTLSDPPKEQFRLSMLLYDTRYRSATIQVIAMLGFMLLAAWLINNTAQNLAALGKPIDFGFFTEPASYDINQRLIDYTSQDSHLRASIVGLLNTLVVAVLGCVTATILGVIIGVLRLSKNWLVSRLMAVYVEMFRNVPVLLWIVFIMAIMIETLPSPRDFRGDDAEASMSLFDTVAVTNRGVYIPDVLFGHRDPETDEFTSWRTGLGDFPVGASESNPACASYFASEGPFAGRPGEGCGTFQISLDLMVILIVLGAGIYGARAIANRADRIQEATGDRPTTWYLRLGVIAVPLIITLWVLGFHLGYPELRGFNFSGGTHLRNSLIALWLALSLYTAAFIAENVRAGILAISQGQTEAASALGLRPNRTMNLVILPQALRVIIPPLISQYLNLTKNSSLAIAVGYMDLTGTLGGITLNQTGRELECLLLLMLIYLIVSLLISGVMNWYNESVKLKER</sequence>
<dbReference type="CDD" id="cd06261">
    <property type="entry name" value="TM_PBP2"/>
    <property type="match status" value="2"/>
</dbReference>
<keyword evidence="7 9" id="KW-1133">Transmembrane helix</keyword>
<dbReference type="InterPro" id="IPR035906">
    <property type="entry name" value="MetI-like_sf"/>
</dbReference>
<reference evidence="11 12" key="1">
    <citation type="submission" date="2019-05" db="EMBL/GenBank/DDBJ databases">
        <title>Marivita sp. nov. isolated from sea sediment.</title>
        <authorList>
            <person name="Kim W."/>
        </authorList>
    </citation>
    <scope>NUCLEOTIDE SEQUENCE [LARGE SCALE GENOMIC DNA]</scope>
    <source>
        <strain evidence="11 12">CAU 1492</strain>
    </source>
</reference>
<evidence type="ECO:0000256" key="1">
    <source>
        <dbReference type="ARBA" id="ARBA00004429"/>
    </source>
</evidence>
<keyword evidence="3 9" id="KW-0813">Transport</keyword>
<keyword evidence="6" id="KW-0029">Amino-acid transport</keyword>
<accession>A0ABY2XEW6</accession>
<dbReference type="InterPro" id="IPR000515">
    <property type="entry name" value="MetI-like"/>
</dbReference>
<feature type="transmembrane region" description="Helical" evidence="9">
    <location>
        <begin position="242"/>
        <end position="262"/>
    </location>
</feature>
<dbReference type="InterPro" id="IPR010065">
    <property type="entry name" value="AA_ABC_transptr_permease_3TM"/>
</dbReference>
<evidence type="ECO:0000256" key="2">
    <source>
        <dbReference type="ARBA" id="ARBA00010072"/>
    </source>
</evidence>
<dbReference type="RefSeq" id="WP_138862907.1">
    <property type="nucleotide sequence ID" value="NZ_VCPC01000001.1"/>
</dbReference>
<evidence type="ECO:0000256" key="4">
    <source>
        <dbReference type="ARBA" id="ARBA00022475"/>
    </source>
</evidence>
<name>A0ABY2XEW6_9RHOB</name>
<protein>
    <submittedName>
        <fullName evidence="11">ABC transporter permease subunit</fullName>
    </submittedName>
</protein>
<comment type="caution">
    <text evidence="11">The sequence shown here is derived from an EMBL/GenBank/DDBJ whole genome shotgun (WGS) entry which is preliminary data.</text>
</comment>